<evidence type="ECO:0000256" key="1">
    <source>
        <dbReference type="SAM" id="MobiDB-lite"/>
    </source>
</evidence>
<evidence type="ECO:0000313" key="2">
    <source>
        <dbReference type="EMBL" id="QEV42802.1"/>
    </source>
</evidence>
<dbReference type="OrthoDB" id="9781342at2"/>
<evidence type="ECO:0000313" key="3">
    <source>
        <dbReference type="Proteomes" id="UP000325763"/>
    </source>
</evidence>
<dbReference type="PANTHER" id="PTHR43881">
    <property type="entry name" value="GAMMA-GLUTAMYLTRANSPEPTIDASE (AFU_ORTHOLOGUE AFUA_4G13580)"/>
    <property type="match status" value="1"/>
</dbReference>
<dbReference type="RefSeq" id="WP_052454456.1">
    <property type="nucleotide sequence ID" value="NZ_CP009313.1"/>
</dbReference>
<gene>
    <name evidence="2" type="ORF">CP978_33480</name>
</gene>
<dbReference type="Proteomes" id="UP000325763">
    <property type="component" value="Chromosome"/>
</dbReference>
<name>A0A5P2WDN8_9ACTN</name>
<dbReference type="InterPro" id="IPR029055">
    <property type="entry name" value="Ntn_hydrolases_N"/>
</dbReference>
<dbReference type="Pfam" id="PF01019">
    <property type="entry name" value="G_glu_transpept"/>
    <property type="match status" value="1"/>
</dbReference>
<proteinExistence type="predicted"/>
<dbReference type="PANTHER" id="PTHR43881:SF1">
    <property type="entry name" value="GAMMA-GLUTAMYLTRANSPEPTIDASE (AFU_ORTHOLOGUE AFUA_4G13580)"/>
    <property type="match status" value="1"/>
</dbReference>
<sequence length="594" mass="61152">MTIAQGFEPMGDGPEQGSGMGGGIVPGAFPGPESMRPTLLGERWAVVGGHPLVSQVAAEVLGRGGNAVDAGVAAGLASNVVQVDMANFGGIAPILIRPAGSDTVHSVAGVGVWGREATLDAMLARHGGALPLGGAPSIVPGAPSGWITALRDFGTISFAEAVAPAVALAEEGFPVDVRTARSLAVMGRGFAAWESSREVYCPLGRPPRPGERLVQRDLAALLRSLADAEGAALRAGADRHGGLTAAHDAFYRGEPAVRIAEFVRAAGGFLEADDLAEFSADVDVAPSVRFGDRTVHVTPAWSQGLIIAQSLGVLDRCGLPADGHNGEEYLHLVTEALKLAFSERERAFGDPRYTSVDPQSLLAPGHLDDLRARIGHRALPSLPTLPDGRPRLGSTTAVVVMDGEGTAFATSPSDTLDGAPIVPGLGILCSPRGVQSRLVAGHPNVIAPGKRPCVTPAALIALQDTGGEPAVTAMGCPGGDVIVQAMLQAYLNQTVFGMTAQQAVEAPRVFGSSYPGGFHPHPSGDGLLLVEDRIPQAVRDGLTARGHDVRAWPAYEFDAGSVQTVGDLVPPPPDGPRVLAAGADPRRSAYAMAR</sequence>
<dbReference type="AlphaFoldDB" id="A0A5P2WDN8"/>
<dbReference type="PRINTS" id="PR01210">
    <property type="entry name" value="GGTRANSPTASE"/>
</dbReference>
<feature type="region of interest" description="Disordered" evidence="1">
    <location>
        <begin position="1"/>
        <end position="32"/>
    </location>
</feature>
<dbReference type="SUPFAM" id="SSF56235">
    <property type="entry name" value="N-terminal nucleophile aminohydrolases (Ntn hydrolases)"/>
    <property type="match status" value="1"/>
</dbReference>
<feature type="compositionally biased region" description="Gly residues" evidence="1">
    <location>
        <begin position="14"/>
        <end position="25"/>
    </location>
</feature>
<protein>
    <submittedName>
        <fullName evidence="2">Uncharacterized protein</fullName>
    </submittedName>
</protein>
<dbReference type="Gene3D" id="1.10.246.230">
    <property type="match status" value="1"/>
</dbReference>
<dbReference type="KEGG" id="snq:CP978_33480"/>
<reference evidence="2 3" key="1">
    <citation type="submission" date="2017-09" db="EMBL/GenBank/DDBJ databases">
        <title>Streptomyces genome completion.</title>
        <authorList>
            <person name="Lee N."/>
            <person name="Cho B.-K."/>
        </authorList>
    </citation>
    <scope>NUCLEOTIDE SEQUENCE [LARGE SCALE GENOMIC DNA]</scope>
    <source>
        <strain evidence="2 3">ATCC 14899</strain>
    </source>
</reference>
<dbReference type="Gene3D" id="3.60.20.40">
    <property type="match status" value="1"/>
</dbReference>
<dbReference type="InterPro" id="IPR052896">
    <property type="entry name" value="GGT-like_enzyme"/>
</dbReference>
<dbReference type="InterPro" id="IPR043137">
    <property type="entry name" value="GGT_ssub_C"/>
</dbReference>
<dbReference type="EMBL" id="CP023747">
    <property type="protein sequence ID" value="QEV42802.1"/>
    <property type="molecule type" value="Genomic_DNA"/>
</dbReference>
<organism evidence="2 3">
    <name type="scientific">Streptomyces nodosus</name>
    <dbReference type="NCBI Taxonomy" id="40318"/>
    <lineage>
        <taxon>Bacteria</taxon>
        <taxon>Bacillati</taxon>
        <taxon>Actinomycetota</taxon>
        <taxon>Actinomycetes</taxon>
        <taxon>Kitasatosporales</taxon>
        <taxon>Streptomycetaceae</taxon>
        <taxon>Streptomyces</taxon>
    </lineage>
</organism>
<accession>A0A5P2WDN8</accession>